<feature type="compositionally biased region" description="Basic residues" evidence="1">
    <location>
        <begin position="17"/>
        <end position="44"/>
    </location>
</feature>
<sequence length="312" mass="34827">MAYSRAKSWNLRGSSRYGRKKRGGVRRRSYGRKRTYRKKTSKRRSLTDRMSHKKHDTMVSAAGAALNPSPASETVAGRLFVMNSNTTNTSANGVHMIAFAPSVRGLVPNNYAYVSARTATRTFVKGIAETYQIIPSDASAWEWRRIVVSLKGGFNTNLAIVEAIGAQFATNTTMRYMKDLTGDTSGPYLALWDAIQDILFRGVKVTDWLDQMGAPLDTSRVNVHSDRRRVISSGNDASKPRHVKTYVPINKTLQYDDEENGINISPSKFSVESKIGIGDVYVFDMFACRAPINATSSQLQVGSTQTYYWHEK</sequence>
<dbReference type="EMBL" id="MW183024">
    <property type="protein sequence ID" value="QTE03684.1"/>
    <property type="molecule type" value="Genomic_DNA"/>
</dbReference>
<organism evidence="2">
    <name type="scientific">Turdus pallidus Genomoviridae sp</name>
    <dbReference type="NCBI Taxonomy" id="2814956"/>
    <lineage>
        <taxon>Viruses</taxon>
        <taxon>Monodnaviria</taxon>
        <taxon>Shotokuvirae</taxon>
        <taxon>Cressdnaviricota</taxon>
        <taxon>Repensiviricetes</taxon>
        <taxon>Geplafuvirales</taxon>
        <taxon>Genomoviridae</taxon>
    </lineage>
</organism>
<evidence type="ECO:0000313" key="2">
    <source>
        <dbReference type="EMBL" id="QTE03684.1"/>
    </source>
</evidence>
<evidence type="ECO:0000256" key="1">
    <source>
        <dbReference type="SAM" id="MobiDB-lite"/>
    </source>
</evidence>
<feature type="region of interest" description="Disordered" evidence="1">
    <location>
        <begin position="1"/>
        <end position="54"/>
    </location>
</feature>
<name>A0A8A4XD46_9VIRU</name>
<proteinExistence type="predicted"/>
<reference evidence="2" key="1">
    <citation type="submission" date="2020-10" db="EMBL/GenBank/DDBJ databases">
        <title>CRESS DNA virus dark matter in the feces of wild birds.</title>
        <authorList>
            <person name="Yang S."/>
            <person name="Zhang W."/>
        </authorList>
    </citation>
    <scope>NUCLEOTIDE SEQUENCE</scope>
    <source>
        <strain evidence="2">Thr173gen1</strain>
    </source>
</reference>
<accession>A0A8A4XD46</accession>
<protein>
    <submittedName>
        <fullName evidence="2">Capsid protein</fullName>
    </submittedName>
</protein>